<accession>A0A4R8SPP5</accession>
<name>A0A4R8SPP5_9MYCO</name>
<sequence length="49" mass="5287">MPRLVHRLGGRPVTAGMTLFINELRDTAEVVGGTDDDADGDFDVEDIAQ</sequence>
<dbReference type="AlphaFoldDB" id="A0A4R8SPP5"/>
<dbReference type="Proteomes" id="UP000294604">
    <property type="component" value="Unassembled WGS sequence"/>
</dbReference>
<evidence type="ECO:0000313" key="2">
    <source>
        <dbReference type="Proteomes" id="UP000294604"/>
    </source>
</evidence>
<gene>
    <name evidence="1" type="ORF">CCUG60884_04212</name>
</gene>
<proteinExistence type="predicted"/>
<reference evidence="1 2" key="1">
    <citation type="journal article" date="2019" name="Sci. Rep.">
        <title>Extended insight into the Mycobacterium chelonae-abscessus complex through whole genome sequencing of Mycobacterium salmoniphilum outbreak and Mycobacterium salmoniphilum-like strains.</title>
        <authorList>
            <person name="Behra P.R.K."/>
            <person name="Das S."/>
            <person name="Pettersson B.M.F."/>
            <person name="Shirreff L."/>
            <person name="DuCote T."/>
            <person name="Jacobsson K.G."/>
            <person name="Ennis D.G."/>
            <person name="Kirsebom L.A."/>
        </authorList>
    </citation>
    <scope>NUCLEOTIDE SEQUENCE [LARGE SCALE GENOMIC DNA]</scope>
    <source>
        <strain evidence="1 2">CCUG 60884</strain>
    </source>
</reference>
<dbReference type="EMBL" id="PECL01000013">
    <property type="protein sequence ID" value="TEA01053.1"/>
    <property type="molecule type" value="Genomic_DNA"/>
</dbReference>
<organism evidence="1 2">
    <name type="scientific">Mycobacteroides salmoniphilum</name>
    <dbReference type="NCBI Taxonomy" id="404941"/>
    <lineage>
        <taxon>Bacteria</taxon>
        <taxon>Bacillati</taxon>
        <taxon>Actinomycetota</taxon>
        <taxon>Actinomycetes</taxon>
        <taxon>Mycobacteriales</taxon>
        <taxon>Mycobacteriaceae</taxon>
        <taxon>Mycobacteroides</taxon>
    </lineage>
</organism>
<comment type="caution">
    <text evidence="1">The sequence shown here is derived from an EMBL/GenBank/DDBJ whole genome shotgun (WGS) entry which is preliminary data.</text>
</comment>
<evidence type="ECO:0000313" key="1">
    <source>
        <dbReference type="EMBL" id="TEA01053.1"/>
    </source>
</evidence>
<protein>
    <submittedName>
        <fullName evidence="1">Uncharacterized protein</fullName>
    </submittedName>
</protein>